<gene>
    <name evidence="2" type="ORF">BGZ99_008191</name>
</gene>
<dbReference type="EMBL" id="JAAAIP010000620">
    <property type="protein sequence ID" value="KAG0314362.1"/>
    <property type="molecule type" value="Genomic_DNA"/>
</dbReference>
<feature type="region of interest" description="Disordered" evidence="1">
    <location>
        <begin position="149"/>
        <end position="276"/>
    </location>
</feature>
<dbReference type="GO" id="GO:0008138">
    <property type="term" value="F:protein tyrosine/serine/threonine phosphatase activity"/>
    <property type="evidence" value="ECO:0007669"/>
    <property type="project" value="TreeGrafter"/>
</dbReference>
<feature type="compositionally biased region" description="Polar residues" evidence="1">
    <location>
        <begin position="261"/>
        <end position="276"/>
    </location>
</feature>
<feature type="region of interest" description="Disordered" evidence="1">
    <location>
        <begin position="13"/>
        <end position="37"/>
    </location>
</feature>
<accession>A0A9P6R7X5</accession>
<proteinExistence type="predicted"/>
<feature type="compositionally biased region" description="Low complexity" evidence="1">
    <location>
        <begin position="230"/>
        <end position="260"/>
    </location>
</feature>
<dbReference type="PANTHER" id="PTHR47550">
    <property type="entry name" value="DUAL SPECIFICITY PROTEIN PHOSPHATASE PPS1"/>
    <property type="match status" value="1"/>
</dbReference>
<dbReference type="GO" id="GO:0033260">
    <property type="term" value="P:nuclear DNA replication"/>
    <property type="evidence" value="ECO:0007669"/>
    <property type="project" value="TreeGrafter"/>
</dbReference>
<evidence type="ECO:0000313" key="3">
    <source>
        <dbReference type="Proteomes" id="UP000738325"/>
    </source>
</evidence>
<feature type="non-terminal residue" evidence="2">
    <location>
        <position position="354"/>
    </location>
</feature>
<evidence type="ECO:0000313" key="2">
    <source>
        <dbReference type="EMBL" id="KAG0314362.1"/>
    </source>
</evidence>
<comment type="caution">
    <text evidence="2">The sequence shown here is derived from an EMBL/GenBank/DDBJ whole genome shotgun (WGS) entry which is preliminary data.</text>
</comment>
<dbReference type="OrthoDB" id="273181at2759"/>
<dbReference type="GO" id="GO:0005634">
    <property type="term" value="C:nucleus"/>
    <property type="evidence" value="ECO:0007669"/>
    <property type="project" value="GOC"/>
</dbReference>
<keyword evidence="3" id="KW-1185">Reference proteome</keyword>
<dbReference type="Proteomes" id="UP000738325">
    <property type="component" value="Unassembled WGS sequence"/>
</dbReference>
<name>A0A9P6R7X5_9FUNG</name>
<organism evidence="2 3">
    <name type="scientific">Dissophora globulifera</name>
    <dbReference type="NCBI Taxonomy" id="979702"/>
    <lineage>
        <taxon>Eukaryota</taxon>
        <taxon>Fungi</taxon>
        <taxon>Fungi incertae sedis</taxon>
        <taxon>Mucoromycota</taxon>
        <taxon>Mortierellomycotina</taxon>
        <taxon>Mortierellomycetes</taxon>
        <taxon>Mortierellales</taxon>
        <taxon>Mortierellaceae</taxon>
        <taxon>Dissophora</taxon>
    </lineage>
</organism>
<evidence type="ECO:0000256" key="1">
    <source>
        <dbReference type="SAM" id="MobiDB-lite"/>
    </source>
</evidence>
<protein>
    <submittedName>
        <fullName evidence="2">Uncharacterized protein</fullName>
    </submittedName>
</protein>
<dbReference type="AlphaFoldDB" id="A0A9P6R7X5"/>
<dbReference type="PANTHER" id="PTHR47550:SF1">
    <property type="entry name" value="DUAL SPECIFICITY PROTEIN PHOSPHATASE PPS1"/>
    <property type="match status" value="1"/>
</dbReference>
<feature type="compositionally biased region" description="Polar residues" evidence="1">
    <location>
        <begin position="155"/>
        <end position="195"/>
    </location>
</feature>
<reference evidence="2" key="1">
    <citation type="journal article" date="2020" name="Fungal Divers.">
        <title>Resolving the Mortierellaceae phylogeny through synthesis of multi-gene phylogenetics and phylogenomics.</title>
        <authorList>
            <person name="Vandepol N."/>
            <person name="Liber J."/>
            <person name="Desiro A."/>
            <person name="Na H."/>
            <person name="Kennedy M."/>
            <person name="Barry K."/>
            <person name="Grigoriev I.V."/>
            <person name="Miller A.N."/>
            <person name="O'Donnell K."/>
            <person name="Stajich J.E."/>
            <person name="Bonito G."/>
        </authorList>
    </citation>
    <scope>NUCLEOTIDE SEQUENCE</scope>
    <source>
        <strain evidence="2">REB-010B</strain>
    </source>
</reference>
<dbReference type="InterPro" id="IPR053239">
    <property type="entry name" value="Dual_spec_PTase"/>
</dbReference>
<sequence>MVATALSPDHGDIVLDMPNSADAPTVPVPSPPSFASPGPAVRAIDADALFQMHRQFVSTPLPSQSMFPWLHGVDGTSDVQNYFFGIDHQYHHYYTGSFLADGPAAAATSTTTTLPLPEHRGLMFVHASDLDPGRLVGSVSPYEILQPAPRLEPTFGSQGSPPHGDTNTNDNTRFNSNGNQVDINNHPQIHHQYSNAPHHPHQQQQQQQQQQHHHDASQGGAGRDSDWADDSISSSSLLSLSSTTSNTNNDDNNNNNNNNNHNGGSTRSPKPSLLKSSFTNSLSEGINIRNFRIQVPRYALLSDIVLYSKDGDQDHALQELARQISIAQDEVWRSMKEQYSQMTIESRRQTFVLT</sequence>